<dbReference type="EMBL" id="CAJNOK010008468">
    <property type="protein sequence ID" value="CAF1064372.1"/>
    <property type="molecule type" value="Genomic_DNA"/>
</dbReference>
<dbReference type="PANTHER" id="PTHR42905">
    <property type="entry name" value="PHOSPHOENOLPYRUVATE CARBOXYLASE"/>
    <property type="match status" value="1"/>
</dbReference>
<dbReference type="InterPro" id="IPR039556">
    <property type="entry name" value="ICL/PEPM"/>
</dbReference>
<sequence length="294" mass="32668">MDSTGRATRPTWKKLLANHAPLLLPAAHDALTARILERAGFKAYQIGGFALNGARHAYPDLDLTHFGEERHGFYDIIAASSLPVMIDADDGYGDVKNVTRTIRGYEALGASALFFEDQQAPKRCGHLVGKHLVPVEVMESKIRAALSARSDSDFFIIARTDAIEAYGVDEALYRGERYLKAGADGLFIEGPRSVEEIERIGQNFKGASLCVNIFEGGGRTPWVSPEELHRMGFSMILYPTTILFSVTYAIERAVMDLKAGKQLSSENSVNFKTYEDIVGLPQWEEIEKKFHHEE</sequence>
<dbReference type="Proteomes" id="UP000677228">
    <property type="component" value="Unassembled WGS sequence"/>
</dbReference>
<comment type="caution">
    <text evidence="2">The sequence shown here is derived from an EMBL/GenBank/DDBJ whole genome shotgun (WGS) entry which is preliminary data.</text>
</comment>
<evidence type="ECO:0000313" key="4">
    <source>
        <dbReference type="EMBL" id="CAF4024950.1"/>
    </source>
</evidence>
<dbReference type="EMBL" id="CAJOBC010015687">
    <property type="protein sequence ID" value="CAF4024950.1"/>
    <property type="molecule type" value="Genomic_DNA"/>
</dbReference>
<dbReference type="InterPro" id="IPR015813">
    <property type="entry name" value="Pyrv/PenolPyrv_kinase-like_dom"/>
</dbReference>
<evidence type="ECO:0000313" key="2">
    <source>
        <dbReference type="EMBL" id="CAF1253820.1"/>
    </source>
</evidence>
<reference evidence="2" key="1">
    <citation type="submission" date="2021-02" db="EMBL/GenBank/DDBJ databases">
        <authorList>
            <person name="Nowell W R."/>
        </authorList>
    </citation>
    <scope>NUCLEOTIDE SEQUENCE</scope>
</reference>
<dbReference type="InterPro" id="IPR018523">
    <property type="entry name" value="Isocitrate_lyase_ph_CS"/>
</dbReference>
<dbReference type="AlphaFoldDB" id="A0A815AA15"/>
<protein>
    <submittedName>
        <fullName evidence="2">Uncharacterized protein</fullName>
    </submittedName>
</protein>
<evidence type="ECO:0000313" key="3">
    <source>
        <dbReference type="EMBL" id="CAF3829578.1"/>
    </source>
</evidence>
<dbReference type="PANTHER" id="PTHR42905:SF5">
    <property type="entry name" value="CARBOXYVINYL-CARBOXYPHOSPHONATE PHOSPHORYLMUTASE, CHLOROPLASTIC"/>
    <property type="match status" value="1"/>
</dbReference>
<dbReference type="Pfam" id="PF13714">
    <property type="entry name" value="PEP_mutase"/>
    <property type="match status" value="1"/>
</dbReference>
<dbReference type="GO" id="GO:0016833">
    <property type="term" value="F:oxo-acid-lyase activity"/>
    <property type="evidence" value="ECO:0007669"/>
    <property type="project" value="UniProtKB-ARBA"/>
</dbReference>
<dbReference type="Gene3D" id="3.20.20.60">
    <property type="entry name" value="Phosphoenolpyruvate-binding domains"/>
    <property type="match status" value="1"/>
</dbReference>
<dbReference type="OrthoDB" id="429143at2759"/>
<dbReference type="SUPFAM" id="SSF51621">
    <property type="entry name" value="Phosphoenolpyruvate/pyruvate domain"/>
    <property type="match status" value="1"/>
</dbReference>
<dbReference type="EMBL" id="CAJNOQ010010511">
    <property type="protein sequence ID" value="CAF1253820.1"/>
    <property type="molecule type" value="Genomic_DNA"/>
</dbReference>
<proteinExistence type="predicted"/>
<organism evidence="2 5">
    <name type="scientific">Didymodactylos carnosus</name>
    <dbReference type="NCBI Taxonomy" id="1234261"/>
    <lineage>
        <taxon>Eukaryota</taxon>
        <taxon>Metazoa</taxon>
        <taxon>Spiralia</taxon>
        <taxon>Gnathifera</taxon>
        <taxon>Rotifera</taxon>
        <taxon>Eurotatoria</taxon>
        <taxon>Bdelloidea</taxon>
        <taxon>Philodinida</taxon>
        <taxon>Philodinidae</taxon>
        <taxon>Didymodactylos</taxon>
    </lineage>
</organism>
<evidence type="ECO:0000313" key="5">
    <source>
        <dbReference type="Proteomes" id="UP000663829"/>
    </source>
</evidence>
<dbReference type="Proteomes" id="UP000682733">
    <property type="component" value="Unassembled WGS sequence"/>
</dbReference>
<dbReference type="Proteomes" id="UP000663829">
    <property type="component" value="Unassembled WGS sequence"/>
</dbReference>
<name>A0A815AA15_9BILA</name>
<dbReference type="PROSITE" id="PS00161">
    <property type="entry name" value="ISOCITRATE_LYASE"/>
    <property type="match status" value="1"/>
</dbReference>
<gene>
    <name evidence="2" type="ORF">GPM918_LOCUS26264</name>
    <name evidence="1" type="ORF">OVA965_LOCUS17579</name>
    <name evidence="4" type="ORF">SRO942_LOCUS26380</name>
    <name evidence="3" type="ORF">TMI583_LOCUS17590</name>
</gene>
<keyword evidence="5" id="KW-1185">Reference proteome</keyword>
<dbReference type="Proteomes" id="UP000681722">
    <property type="component" value="Unassembled WGS sequence"/>
</dbReference>
<dbReference type="InterPro" id="IPR040442">
    <property type="entry name" value="Pyrv_kinase-like_dom_sf"/>
</dbReference>
<dbReference type="EMBL" id="CAJOBA010008483">
    <property type="protein sequence ID" value="CAF3829578.1"/>
    <property type="molecule type" value="Genomic_DNA"/>
</dbReference>
<evidence type="ECO:0000313" key="1">
    <source>
        <dbReference type="EMBL" id="CAF1064372.1"/>
    </source>
</evidence>
<accession>A0A815AA15</accession>
<dbReference type="CDD" id="cd00377">
    <property type="entry name" value="ICL_PEPM"/>
    <property type="match status" value="1"/>
</dbReference>